<keyword evidence="1" id="KW-1133">Transmembrane helix</keyword>
<comment type="caution">
    <text evidence="2">The sequence shown here is derived from an EMBL/GenBank/DDBJ whole genome shotgun (WGS) entry which is preliminary data.</text>
</comment>
<reference evidence="2 3" key="1">
    <citation type="submission" date="2023-08" db="EMBL/GenBank/DDBJ databases">
        <title>Black Yeasts Isolated from many extreme environments.</title>
        <authorList>
            <person name="Coleine C."/>
            <person name="Stajich J.E."/>
            <person name="Selbmann L."/>
        </authorList>
    </citation>
    <scope>NUCLEOTIDE SEQUENCE [LARGE SCALE GENOMIC DNA]</scope>
    <source>
        <strain evidence="2 3">CCFEE 5885</strain>
    </source>
</reference>
<proteinExistence type="predicted"/>
<keyword evidence="3" id="KW-1185">Reference proteome</keyword>
<accession>A0ABR0JX81</accession>
<dbReference type="PANTHER" id="PTHR37488">
    <property type="entry name" value="DUF1275 DOMAIN-CONTAINING PROTEIN"/>
    <property type="match status" value="1"/>
</dbReference>
<evidence type="ECO:0008006" key="4">
    <source>
        <dbReference type="Google" id="ProtNLM"/>
    </source>
</evidence>
<dbReference type="PANTHER" id="PTHR37488:SF1">
    <property type="entry name" value="DUF1275 DOMAIN PROTEIN"/>
    <property type="match status" value="1"/>
</dbReference>
<evidence type="ECO:0000313" key="2">
    <source>
        <dbReference type="EMBL" id="KAK5077601.1"/>
    </source>
</evidence>
<dbReference type="InterPro" id="IPR010699">
    <property type="entry name" value="DUF1275"/>
</dbReference>
<dbReference type="Pfam" id="PF06912">
    <property type="entry name" value="DUF1275"/>
    <property type="match status" value="1"/>
</dbReference>
<feature type="transmembrane region" description="Helical" evidence="1">
    <location>
        <begin position="200"/>
        <end position="219"/>
    </location>
</feature>
<evidence type="ECO:0000313" key="3">
    <source>
        <dbReference type="Proteomes" id="UP001345013"/>
    </source>
</evidence>
<gene>
    <name evidence="2" type="ORF">LTR24_009491</name>
</gene>
<dbReference type="Proteomes" id="UP001345013">
    <property type="component" value="Unassembled WGS sequence"/>
</dbReference>
<keyword evidence="1" id="KW-0472">Membrane</keyword>
<feature type="transmembrane region" description="Helical" evidence="1">
    <location>
        <begin position="140"/>
        <end position="159"/>
    </location>
</feature>
<feature type="transmembrane region" description="Helical" evidence="1">
    <location>
        <begin position="112"/>
        <end position="128"/>
    </location>
</feature>
<keyword evidence="1" id="KW-0812">Transmembrane</keyword>
<feature type="transmembrane region" description="Helical" evidence="1">
    <location>
        <begin position="225"/>
        <end position="244"/>
    </location>
</feature>
<organism evidence="2 3">
    <name type="scientific">Lithohypha guttulata</name>
    <dbReference type="NCBI Taxonomy" id="1690604"/>
    <lineage>
        <taxon>Eukaryota</taxon>
        <taxon>Fungi</taxon>
        <taxon>Dikarya</taxon>
        <taxon>Ascomycota</taxon>
        <taxon>Pezizomycotina</taxon>
        <taxon>Eurotiomycetes</taxon>
        <taxon>Chaetothyriomycetidae</taxon>
        <taxon>Chaetothyriales</taxon>
        <taxon>Trichomeriaceae</taxon>
        <taxon>Lithohypha</taxon>
    </lineage>
</organism>
<feature type="transmembrane region" description="Helical" evidence="1">
    <location>
        <begin position="88"/>
        <end position="106"/>
    </location>
</feature>
<sequence length="252" mass="27145">MNGATSQHATEQDALLPKKNDSKNDFRKYFGVNVHRTRADIVLLFSYITTGLLDSAATAEFGSFVSMQTGNTVYVGLGLANPRGSTRWIKSGTSILSFCLGSFLFARYHRRFSLLCVIGAALVVTLASTDGEGGNHDKHWHVLLPLALVAFQSAGQAVVSRALNYNALTSVVLTSIYCDLFMDAKLFAGLTENPDRNRRVAAPLLLLVGAIMGGAWASTEIGITGALWTAAVLKLAVVATWSFWPADEEAQN</sequence>
<name>A0ABR0JX81_9EURO</name>
<dbReference type="EMBL" id="JAVRRG010000211">
    <property type="protein sequence ID" value="KAK5077601.1"/>
    <property type="molecule type" value="Genomic_DNA"/>
</dbReference>
<protein>
    <recommendedName>
        <fullName evidence="4">DUF1275 domain protein</fullName>
    </recommendedName>
</protein>
<evidence type="ECO:0000256" key="1">
    <source>
        <dbReference type="SAM" id="Phobius"/>
    </source>
</evidence>